<dbReference type="SUPFAM" id="SSF48179">
    <property type="entry name" value="6-phosphogluconate dehydrogenase C-terminal domain-like"/>
    <property type="match status" value="1"/>
</dbReference>
<dbReference type="HAMAP" id="MF_01925">
    <property type="entry name" value="P5C_reductase"/>
    <property type="match status" value="1"/>
</dbReference>
<proteinExistence type="inferred from homology"/>
<accession>A0A6A8MBN3</accession>
<keyword evidence="4 6" id="KW-0560">Oxidoreductase</keyword>
<feature type="domain" description="Pyrroline-5-carboxylate reductase dimerisation" evidence="10">
    <location>
        <begin position="160"/>
        <end position="264"/>
    </location>
</feature>
<keyword evidence="3 6" id="KW-0521">NADP</keyword>
<comment type="subcellular location">
    <subcellularLocation>
        <location evidence="6">Cytoplasm</location>
    </subcellularLocation>
</comment>
<feature type="domain" description="Pyrroline-5-carboxylate reductase catalytic N-terminal" evidence="9">
    <location>
        <begin position="4"/>
        <end position="97"/>
    </location>
</feature>
<gene>
    <name evidence="6 11" type="primary">proC</name>
    <name evidence="11" type="ORF">FYJ66_04275</name>
</gene>
<protein>
    <recommendedName>
        <fullName evidence="6 7">Pyrroline-5-carboxylate reductase</fullName>
        <shortName evidence="6">P5C reductase</shortName>
        <shortName evidence="6">P5CR</shortName>
        <ecNumber evidence="6 7">1.5.1.2</ecNumber>
    </recommendedName>
    <alternativeName>
        <fullName evidence="6">PCA reductase</fullName>
    </alternativeName>
</protein>
<feature type="binding site" evidence="8">
    <location>
        <begin position="69"/>
        <end position="72"/>
    </location>
    <ligand>
        <name>NADP(+)</name>
        <dbReference type="ChEBI" id="CHEBI:58349"/>
    </ligand>
</feature>
<evidence type="ECO:0000256" key="4">
    <source>
        <dbReference type="ARBA" id="ARBA00023002"/>
    </source>
</evidence>
<feature type="binding site" evidence="8">
    <location>
        <begin position="8"/>
        <end position="13"/>
    </location>
    <ligand>
        <name>NADP(+)</name>
        <dbReference type="ChEBI" id="CHEBI:58349"/>
    </ligand>
</feature>
<evidence type="ECO:0000256" key="6">
    <source>
        <dbReference type="HAMAP-Rule" id="MF_01925"/>
    </source>
</evidence>
<evidence type="ECO:0000256" key="1">
    <source>
        <dbReference type="ARBA" id="ARBA00005525"/>
    </source>
</evidence>
<comment type="function">
    <text evidence="5 6">Catalyzes the reduction of 1-pyrroline-5-carboxylate (PCA) to L-proline.</text>
</comment>
<comment type="caution">
    <text evidence="11">The sequence shown here is derived from an EMBL/GenBank/DDBJ whole genome shotgun (WGS) entry which is preliminary data.</text>
</comment>
<dbReference type="SUPFAM" id="SSF51735">
    <property type="entry name" value="NAD(P)-binding Rossmann-fold domains"/>
    <property type="match status" value="1"/>
</dbReference>
<evidence type="ECO:0000256" key="5">
    <source>
        <dbReference type="ARBA" id="ARBA00058118"/>
    </source>
</evidence>
<dbReference type="RefSeq" id="WP_154572277.1">
    <property type="nucleotide sequence ID" value="NZ_VUNB01000003.1"/>
</dbReference>
<dbReference type="Gene3D" id="1.10.3730.10">
    <property type="entry name" value="ProC C-terminal domain-like"/>
    <property type="match status" value="1"/>
</dbReference>
<evidence type="ECO:0000256" key="7">
    <source>
        <dbReference type="NCBIfam" id="TIGR00112"/>
    </source>
</evidence>
<dbReference type="InterPro" id="IPR028939">
    <property type="entry name" value="P5C_Rdtase_cat_N"/>
</dbReference>
<dbReference type="InterPro" id="IPR036291">
    <property type="entry name" value="NAD(P)-bd_dom_sf"/>
</dbReference>
<keyword evidence="6" id="KW-0028">Amino-acid biosynthesis</keyword>
<evidence type="ECO:0000259" key="10">
    <source>
        <dbReference type="Pfam" id="PF14748"/>
    </source>
</evidence>
<dbReference type="NCBIfam" id="TIGR00112">
    <property type="entry name" value="proC"/>
    <property type="match status" value="1"/>
</dbReference>
<keyword evidence="6" id="KW-0963">Cytoplasm</keyword>
<evidence type="ECO:0000259" key="9">
    <source>
        <dbReference type="Pfam" id="PF03807"/>
    </source>
</evidence>
<dbReference type="PIRSF" id="PIRSF000193">
    <property type="entry name" value="Pyrrol-5-carb_rd"/>
    <property type="match status" value="1"/>
</dbReference>
<comment type="pathway">
    <text evidence="6">Amino-acid biosynthesis; L-proline biosynthesis; L-proline from L-glutamate 5-semialdehyde: step 1/1.</text>
</comment>
<evidence type="ECO:0000256" key="3">
    <source>
        <dbReference type="ARBA" id="ARBA00022857"/>
    </source>
</evidence>
<dbReference type="Pfam" id="PF03807">
    <property type="entry name" value="F420_oxidored"/>
    <property type="match status" value="1"/>
</dbReference>
<evidence type="ECO:0000256" key="2">
    <source>
        <dbReference type="ARBA" id="ARBA00022650"/>
    </source>
</evidence>
<keyword evidence="2 6" id="KW-0641">Proline biosynthesis</keyword>
<evidence type="ECO:0000313" key="11">
    <source>
        <dbReference type="EMBL" id="MST68807.1"/>
    </source>
</evidence>
<dbReference type="EC" id="1.5.1.2" evidence="6 7"/>
<dbReference type="Gene3D" id="3.40.50.720">
    <property type="entry name" value="NAD(P)-binding Rossmann-like Domain"/>
    <property type="match status" value="1"/>
</dbReference>
<dbReference type="EMBL" id="VUNB01000003">
    <property type="protein sequence ID" value="MST68807.1"/>
    <property type="molecule type" value="Genomic_DNA"/>
</dbReference>
<sequence length="264" mass="27717">MGIKFGVIGFGNMGGAITKGAVNAGYLSKEDVYVADIKEEARQKAKDFGLTVVKDDEELAAKSDIVLMAVKPQQYEEAAAMTGKALDGKAMLSIVAGVTTDRLQAGIDGTPRILRLLPNTPALVYEGAFALNKGNDFTSEEEAFSEKLFASIGTVLWVKESDLDAVCGLSGGGPAYVAMFIEALADGGVKEGLTRDVAYKLAAQTVLGSAKMILETGMHPGQLKDMVTSPAGTTIEGCDALEEGGFRHAVIDCVVKASERSRSL</sequence>
<dbReference type="GO" id="GO:0055129">
    <property type="term" value="P:L-proline biosynthetic process"/>
    <property type="evidence" value="ECO:0007669"/>
    <property type="project" value="UniProtKB-UniRule"/>
</dbReference>
<dbReference type="PANTHER" id="PTHR11645:SF0">
    <property type="entry name" value="PYRROLINE-5-CARBOXYLATE REDUCTASE 3"/>
    <property type="match status" value="1"/>
</dbReference>
<organism evidence="11">
    <name type="scientific">Baileyella intestinalis</name>
    <dbReference type="NCBI Taxonomy" id="2606709"/>
    <lineage>
        <taxon>Bacteria</taxon>
        <taxon>Bacillati</taxon>
        <taxon>Bacillota</taxon>
        <taxon>Clostridia</taxon>
        <taxon>Peptostreptococcales</taxon>
        <taxon>Anaerovoracaceae</taxon>
        <taxon>Baileyella</taxon>
    </lineage>
</organism>
<dbReference type="InterPro" id="IPR008927">
    <property type="entry name" value="6-PGluconate_DH-like_C_sf"/>
</dbReference>
<dbReference type="GO" id="GO:0005737">
    <property type="term" value="C:cytoplasm"/>
    <property type="evidence" value="ECO:0007669"/>
    <property type="project" value="UniProtKB-SubCell"/>
</dbReference>
<dbReference type="AlphaFoldDB" id="A0A6A8MBN3"/>
<name>A0A6A8MBN3_9FIRM</name>
<comment type="catalytic activity">
    <reaction evidence="6">
        <text>L-proline + NADP(+) = (S)-1-pyrroline-5-carboxylate + NADPH + 2 H(+)</text>
        <dbReference type="Rhea" id="RHEA:14109"/>
        <dbReference type="ChEBI" id="CHEBI:15378"/>
        <dbReference type="ChEBI" id="CHEBI:17388"/>
        <dbReference type="ChEBI" id="CHEBI:57783"/>
        <dbReference type="ChEBI" id="CHEBI:58349"/>
        <dbReference type="ChEBI" id="CHEBI:60039"/>
        <dbReference type="EC" id="1.5.1.2"/>
    </reaction>
</comment>
<reference evidence="11" key="1">
    <citation type="submission" date="2019-09" db="EMBL/GenBank/DDBJ databases">
        <title>In-depth cultivation of the pig gut microbiome towards novel bacterial diversity and tailored functional studies.</title>
        <authorList>
            <person name="Wylensek D."/>
            <person name="Hitch T.C.A."/>
            <person name="Clavel T."/>
        </authorList>
    </citation>
    <scope>NUCLEOTIDE SEQUENCE</scope>
    <source>
        <strain evidence="11">RF-744-FAT-WT-3</strain>
    </source>
</reference>
<dbReference type="GO" id="GO:0004735">
    <property type="term" value="F:pyrroline-5-carboxylate reductase activity"/>
    <property type="evidence" value="ECO:0007669"/>
    <property type="project" value="UniProtKB-UniRule"/>
</dbReference>
<dbReference type="FunFam" id="1.10.3730.10:FF:000001">
    <property type="entry name" value="Pyrroline-5-carboxylate reductase"/>
    <property type="match status" value="1"/>
</dbReference>
<comment type="similarity">
    <text evidence="1 6">Belongs to the pyrroline-5-carboxylate reductase family.</text>
</comment>
<dbReference type="InterPro" id="IPR000304">
    <property type="entry name" value="Pyrroline-COOH_reductase"/>
</dbReference>
<comment type="catalytic activity">
    <reaction evidence="6">
        <text>L-proline + NAD(+) = (S)-1-pyrroline-5-carboxylate + NADH + 2 H(+)</text>
        <dbReference type="Rhea" id="RHEA:14105"/>
        <dbReference type="ChEBI" id="CHEBI:15378"/>
        <dbReference type="ChEBI" id="CHEBI:17388"/>
        <dbReference type="ChEBI" id="CHEBI:57540"/>
        <dbReference type="ChEBI" id="CHEBI:57945"/>
        <dbReference type="ChEBI" id="CHEBI:60039"/>
        <dbReference type="EC" id="1.5.1.2"/>
    </reaction>
</comment>
<dbReference type="UniPathway" id="UPA00098">
    <property type="reaction ID" value="UER00361"/>
</dbReference>
<dbReference type="Pfam" id="PF14748">
    <property type="entry name" value="P5CR_dimer"/>
    <property type="match status" value="1"/>
</dbReference>
<evidence type="ECO:0000256" key="8">
    <source>
        <dbReference type="PIRSR" id="PIRSR000193-1"/>
    </source>
</evidence>
<dbReference type="PANTHER" id="PTHR11645">
    <property type="entry name" value="PYRROLINE-5-CARBOXYLATE REDUCTASE"/>
    <property type="match status" value="1"/>
</dbReference>
<dbReference type="InterPro" id="IPR029036">
    <property type="entry name" value="P5CR_dimer"/>
</dbReference>